<organism evidence="1 2">
    <name type="scientific">Actinomyces capricornis</name>
    <dbReference type="NCBI Taxonomy" id="2755559"/>
    <lineage>
        <taxon>Bacteria</taxon>
        <taxon>Bacillati</taxon>
        <taxon>Actinomycetota</taxon>
        <taxon>Actinomycetes</taxon>
        <taxon>Actinomycetales</taxon>
        <taxon>Actinomycetaceae</taxon>
        <taxon>Actinomyces</taxon>
    </lineage>
</organism>
<name>A0ABM7UQQ8_9ACTO</name>
<gene>
    <name evidence="1" type="ORF">MANAM107_25730</name>
</gene>
<evidence type="ECO:0000313" key="1">
    <source>
        <dbReference type="EMBL" id="BDA65739.1"/>
    </source>
</evidence>
<reference evidence="1 2" key="1">
    <citation type="submission" date="2021-08" db="EMBL/GenBank/DDBJ databases">
        <title>Whole genome sequence of novel Actinomyces species strain MAS-1.</title>
        <authorList>
            <person name="Saito M."/>
            <person name="Kuwahara N."/>
            <person name="Takizawa T."/>
            <person name="Gotouda H."/>
            <person name="Ochiai T."/>
        </authorList>
    </citation>
    <scope>NUCLEOTIDE SEQUENCE [LARGE SCALE GENOMIC DNA]</scope>
    <source>
        <strain evidence="1 2">MAS-1</strain>
    </source>
</reference>
<evidence type="ECO:0000313" key="2">
    <source>
        <dbReference type="Proteomes" id="UP000824496"/>
    </source>
</evidence>
<keyword evidence="2" id="KW-1185">Reference proteome</keyword>
<protein>
    <submittedName>
        <fullName evidence="1">Uncharacterized protein</fullName>
    </submittedName>
</protein>
<dbReference type="EMBL" id="AP025017">
    <property type="protein sequence ID" value="BDA65739.1"/>
    <property type="molecule type" value="Genomic_DNA"/>
</dbReference>
<proteinExistence type="predicted"/>
<dbReference type="Proteomes" id="UP000824496">
    <property type="component" value="Chromosome"/>
</dbReference>
<accession>A0ABM7UQQ8</accession>
<sequence>MLNTLADLATLLAAVPVAVAALVFLCKTLPAYFTSPEGLRLEVVRAIGDPGYFVRITNYASVERRIEYVGVMPASFRPLWPPRARFTRRVSTKRNSVESLVEHTISVRADITLPSGASHSFLVPQPLDLEEASESTVKDYEILVERDAQWHRDHGGRPSIVPYVRLAAGNMVLGKKIRLERELQCLAMMSCRCGHSPSQHQIVKRKRLAAKMSFLARCEKCGCRRYREVGEQIEVGEGS</sequence>